<evidence type="ECO:0000256" key="9">
    <source>
        <dbReference type="ARBA" id="ARBA00022692"/>
    </source>
</evidence>
<keyword evidence="7" id="KW-0997">Cell inner membrane</keyword>
<dbReference type="Pfam" id="PF00689">
    <property type="entry name" value="Cation_ATPase_C"/>
    <property type="match status" value="1"/>
</dbReference>
<evidence type="ECO:0000256" key="2">
    <source>
        <dbReference type="ARBA" id="ARBA00004429"/>
    </source>
</evidence>
<dbReference type="InterPro" id="IPR006415">
    <property type="entry name" value="P-type_ATPase_IIIB"/>
</dbReference>
<dbReference type="GO" id="GO:0015444">
    <property type="term" value="F:P-type magnesium transporter activity"/>
    <property type="evidence" value="ECO:0007669"/>
    <property type="project" value="UniProtKB-EC"/>
</dbReference>
<dbReference type="NCBIfam" id="TIGR01494">
    <property type="entry name" value="ATPase_P-type"/>
    <property type="match status" value="2"/>
</dbReference>
<dbReference type="Proteomes" id="UP000243297">
    <property type="component" value="Unassembled WGS sequence"/>
</dbReference>
<evidence type="ECO:0000256" key="4">
    <source>
        <dbReference type="ARBA" id="ARBA00012786"/>
    </source>
</evidence>
<dbReference type="Pfam" id="PF00122">
    <property type="entry name" value="E1-E2_ATPase"/>
    <property type="match status" value="1"/>
</dbReference>
<proteinExistence type="inferred from homology"/>
<protein>
    <recommendedName>
        <fullName evidence="5">Magnesium-transporting ATPase, P-type 1</fullName>
        <ecNumber evidence="4">7.2.2.14</ecNumber>
    </recommendedName>
    <alternativeName>
        <fullName evidence="16">Mg(2+) transport ATPase, P-type 1</fullName>
    </alternativeName>
</protein>
<dbReference type="Gene3D" id="1.20.1110.10">
    <property type="entry name" value="Calcium-transporting ATPase, transmembrane domain"/>
    <property type="match status" value="1"/>
</dbReference>
<dbReference type="InterPro" id="IPR023214">
    <property type="entry name" value="HAD_sf"/>
</dbReference>
<evidence type="ECO:0000256" key="18">
    <source>
        <dbReference type="SAM" id="Phobius"/>
    </source>
</evidence>
<dbReference type="AlphaFoldDB" id="A0A1T4NWS7"/>
<dbReference type="SFLD" id="SFLDF00027">
    <property type="entry name" value="p-type_atpase"/>
    <property type="match status" value="1"/>
</dbReference>
<comment type="function">
    <text evidence="1">Mediates magnesium influx to the cytosol.</text>
</comment>
<feature type="transmembrane region" description="Helical" evidence="18">
    <location>
        <begin position="747"/>
        <end position="774"/>
    </location>
</feature>
<keyword evidence="10" id="KW-0547">Nucleotide-binding</keyword>
<evidence type="ECO:0000256" key="11">
    <source>
        <dbReference type="ARBA" id="ARBA00022840"/>
    </source>
</evidence>
<dbReference type="SUPFAM" id="SSF81665">
    <property type="entry name" value="Calcium ATPase, transmembrane domain M"/>
    <property type="match status" value="1"/>
</dbReference>
<keyword evidence="9 18" id="KW-0812">Transmembrane</keyword>
<feature type="transmembrane region" description="Helical" evidence="18">
    <location>
        <begin position="857"/>
        <end position="881"/>
    </location>
</feature>
<dbReference type="EMBL" id="FUWY01000005">
    <property type="protein sequence ID" value="SJZ83492.1"/>
    <property type="molecule type" value="Genomic_DNA"/>
</dbReference>
<feature type="transmembrane region" description="Helical" evidence="18">
    <location>
        <begin position="96"/>
        <end position="114"/>
    </location>
</feature>
<sequence>MVKKILGLFMQQAFVVEEKIRQSTKLATSDLLREVGNTLNGYTSNEVETQRERFGENVLIHKKEASIAQLIFESIKNPFSLVLLTLAVISFFTKDYAAVTIIVLMVTLSSILGITQELKSTKAVEQLTEMVETTVTVQRKEDLEVSSRQEIPMDELVVGDILYLSAGDIIPADVRLIQTKDFFVTQSSLTGESEPIEKYGDALNEEVKQILEANNLVFMGSNVVSGSATGIVLAVGNETMFGNIAKSLQEKSTVTNFEKGINSVSMVFVRFMLIMAPIVFVMNGITKGNWLEAFLFAISIAVGLTPEMLPMIVSVNLAKGAMEMSKKKVIVKKLNAIQNFGAMDILCTDKTGTITQDKVTLKYYLNIHGDADDRILRHGFLNSYYQTGLKNLMDLAIISHVDELEQKDLFNNYRKIDEIPFDFNRRRMSVVVENINTEKYQLITKGAIEEMISICSHAEYNEVVEELNDNLKQEILNRCYEYNEKGFRVLGIAHKKLDFTSPLISVEDEREMVLLGFLAFFDPPKESTKDALQILNEYGVRVKVLTGDNDAVTKYICNEVGLNVQNFMLGEQVEALNDEELQLVVEDVDVFAKLSPAQKTRIVQQLHKNGHTVGFMGDGINDASAMKVADVGISVDSAVDIAKESASIILLEKDLMVLEKGVVEGRKTFTNILKYIKITASSNFGNMFSVLAASVFLPFLPMMPLQILILNLIYDISCTAIPWDNVDEEYLKEPRQWDAKGISKFMVYFGPTSSIFDIITYLILFFGICPLVFGGSYGSLSPEMKILFISMFQTGWFIESLWTQTFVIHMLRTQKIPFIQSRASLKLIGGTLFGIVVGTLIPMTFVGKILDMTSVPALFFAILIVIIIFYNILTSCVKYFYIKKYSRLL</sequence>
<dbReference type="PRINTS" id="PR01836">
    <property type="entry name" value="MGATPASE"/>
</dbReference>
<keyword evidence="12" id="KW-0460">Magnesium</keyword>
<dbReference type="InterPro" id="IPR036412">
    <property type="entry name" value="HAD-like_sf"/>
</dbReference>
<reference evidence="21" key="1">
    <citation type="submission" date="2017-02" db="EMBL/GenBank/DDBJ databases">
        <authorList>
            <person name="Varghese N."/>
            <person name="Submissions S."/>
        </authorList>
    </citation>
    <scope>NUCLEOTIDE SEQUENCE [LARGE SCALE GENOMIC DNA]</scope>
    <source>
        <strain evidence="21">ATCC 25662</strain>
    </source>
</reference>
<dbReference type="SUPFAM" id="SSF56784">
    <property type="entry name" value="HAD-like"/>
    <property type="match status" value="1"/>
</dbReference>
<dbReference type="EC" id="7.2.2.14" evidence="4"/>
<dbReference type="Gene3D" id="3.40.50.1000">
    <property type="entry name" value="HAD superfamily/HAD-like"/>
    <property type="match status" value="1"/>
</dbReference>
<evidence type="ECO:0000256" key="7">
    <source>
        <dbReference type="ARBA" id="ARBA00022519"/>
    </source>
</evidence>
<dbReference type="PROSITE" id="PS00154">
    <property type="entry name" value="ATPASE_E1_E2"/>
    <property type="match status" value="1"/>
</dbReference>
<feature type="domain" description="Cation-transporting P-type ATPase N-terminal" evidence="19">
    <location>
        <begin position="22"/>
        <end position="95"/>
    </location>
</feature>
<dbReference type="SFLD" id="SFLDS00003">
    <property type="entry name" value="Haloacid_Dehalogenase"/>
    <property type="match status" value="1"/>
</dbReference>
<dbReference type="GO" id="GO:0005886">
    <property type="term" value="C:plasma membrane"/>
    <property type="evidence" value="ECO:0007669"/>
    <property type="project" value="UniProtKB-SubCell"/>
</dbReference>
<feature type="transmembrane region" description="Helical" evidence="18">
    <location>
        <begin position="684"/>
        <end position="701"/>
    </location>
</feature>
<evidence type="ECO:0000256" key="3">
    <source>
        <dbReference type="ARBA" id="ARBA00008746"/>
    </source>
</evidence>
<keyword evidence="15 18" id="KW-0472">Membrane</keyword>
<dbReference type="Pfam" id="PF00690">
    <property type="entry name" value="Cation_ATPase_N"/>
    <property type="match status" value="1"/>
</dbReference>
<dbReference type="CDD" id="cd02077">
    <property type="entry name" value="P-type_ATPase_Mg"/>
    <property type="match status" value="1"/>
</dbReference>
<organism evidence="20 21">
    <name type="scientific">Anaerorhabdus furcosa</name>
    <dbReference type="NCBI Taxonomy" id="118967"/>
    <lineage>
        <taxon>Bacteria</taxon>
        <taxon>Bacillati</taxon>
        <taxon>Bacillota</taxon>
        <taxon>Erysipelotrichia</taxon>
        <taxon>Erysipelotrichales</taxon>
        <taxon>Erysipelotrichaceae</taxon>
        <taxon>Anaerorhabdus</taxon>
    </lineage>
</organism>
<dbReference type="InterPro" id="IPR008250">
    <property type="entry name" value="ATPase_P-typ_transduc_dom_A_sf"/>
</dbReference>
<dbReference type="InterPro" id="IPR023299">
    <property type="entry name" value="ATPase_P-typ_cyto_dom_N"/>
</dbReference>
<dbReference type="PANTHER" id="PTHR42861">
    <property type="entry name" value="CALCIUM-TRANSPORTING ATPASE"/>
    <property type="match status" value="1"/>
</dbReference>
<comment type="subcellular location">
    <subcellularLocation>
        <location evidence="2">Cell inner membrane</location>
        <topology evidence="2">Multi-pass membrane protein</topology>
    </subcellularLocation>
</comment>
<evidence type="ECO:0000313" key="21">
    <source>
        <dbReference type="Proteomes" id="UP000243297"/>
    </source>
</evidence>
<evidence type="ECO:0000256" key="16">
    <source>
        <dbReference type="ARBA" id="ARBA00029806"/>
    </source>
</evidence>
<dbReference type="GO" id="GO:0005524">
    <property type="term" value="F:ATP binding"/>
    <property type="evidence" value="ECO:0007669"/>
    <property type="project" value="UniProtKB-KW"/>
</dbReference>
<evidence type="ECO:0000256" key="1">
    <source>
        <dbReference type="ARBA" id="ARBA00003954"/>
    </source>
</evidence>
<dbReference type="InterPro" id="IPR018303">
    <property type="entry name" value="ATPase_P-typ_P_site"/>
</dbReference>
<dbReference type="InterPro" id="IPR001757">
    <property type="entry name" value="P_typ_ATPase"/>
</dbReference>
<dbReference type="OrthoDB" id="9770315at2"/>
<dbReference type="Pfam" id="PF13246">
    <property type="entry name" value="Cation_ATPase"/>
    <property type="match status" value="1"/>
</dbReference>
<dbReference type="InterPro" id="IPR044492">
    <property type="entry name" value="P_typ_ATPase_HD_dom"/>
</dbReference>
<evidence type="ECO:0000256" key="17">
    <source>
        <dbReference type="ARBA" id="ARBA00047295"/>
    </source>
</evidence>
<gene>
    <name evidence="20" type="ORF">SAMN02745191_1761</name>
</gene>
<dbReference type="InterPro" id="IPR006068">
    <property type="entry name" value="ATPase_P-typ_cation-transptr_C"/>
</dbReference>
<dbReference type="RefSeq" id="WP_078712167.1">
    <property type="nucleotide sequence ID" value="NZ_FUWY01000005.1"/>
</dbReference>
<name>A0A1T4NWS7_9FIRM</name>
<comment type="catalytic activity">
    <reaction evidence="17">
        <text>Mg(2+)(out) + ATP + H2O = Mg(2+)(in) + ADP + phosphate + H(+)</text>
        <dbReference type="Rhea" id="RHEA:10260"/>
        <dbReference type="ChEBI" id="CHEBI:15377"/>
        <dbReference type="ChEBI" id="CHEBI:15378"/>
        <dbReference type="ChEBI" id="CHEBI:18420"/>
        <dbReference type="ChEBI" id="CHEBI:30616"/>
        <dbReference type="ChEBI" id="CHEBI:43474"/>
        <dbReference type="ChEBI" id="CHEBI:456216"/>
        <dbReference type="EC" id="7.2.2.14"/>
    </reaction>
</comment>
<keyword evidence="13" id="KW-1278">Translocase</keyword>
<keyword evidence="11" id="KW-0067">ATP-binding</keyword>
<keyword evidence="21" id="KW-1185">Reference proteome</keyword>
<dbReference type="InterPro" id="IPR004014">
    <property type="entry name" value="ATPase_P-typ_cation-transptr_N"/>
</dbReference>
<dbReference type="GO" id="GO:0016887">
    <property type="term" value="F:ATP hydrolysis activity"/>
    <property type="evidence" value="ECO:0007669"/>
    <property type="project" value="InterPro"/>
</dbReference>
<evidence type="ECO:0000256" key="10">
    <source>
        <dbReference type="ARBA" id="ARBA00022741"/>
    </source>
</evidence>
<feature type="transmembrane region" description="Helical" evidence="18">
    <location>
        <begin position="261"/>
        <end position="282"/>
    </location>
</feature>
<evidence type="ECO:0000256" key="5">
    <source>
        <dbReference type="ARBA" id="ARBA00013555"/>
    </source>
</evidence>
<dbReference type="InterPro" id="IPR023298">
    <property type="entry name" value="ATPase_P-typ_TM_dom_sf"/>
</dbReference>
<feature type="transmembrane region" description="Helical" evidence="18">
    <location>
        <begin position="70"/>
        <end position="90"/>
    </location>
</feature>
<dbReference type="SMART" id="SM00831">
    <property type="entry name" value="Cation_ATPase_N"/>
    <property type="match status" value="1"/>
</dbReference>
<dbReference type="Gene3D" id="2.70.150.10">
    <property type="entry name" value="Calcium-transporting ATPase, cytoplasmic transduction domain A"/>
    <property type="match status" value="1"/>
</dbReference>
<dbReference type="SFLD" id="SFLDG00002">
    <property type="entry name" value="C1.7:_P-type_atpase_like"/>
    <property type="match status" value="1"/>
</dbReference>
<accession>A0A1T4NWS7</accession>
<evidence type="ECO:0000256" key="12">
    <source>
        <dbReference type="ARBA" id="ARBA00022842"/>
    </source>
</evidence>
<feature type="transmembrane region" description="Helical" evidence="18">
    <location>
        <begin position="294"/>
        <end position="318"/>
    </location>
</feature>
<dbReference type="NCBIfam" id="TIGR01524">
    <property type="entry name" value="ATPase-IIIB_Mg"/>
    <property type="match status" value="1"/>
</dbReference>
<dbReference type="STRING" id="118967.SAMN02745191_1761"/>
<keyword evidence="14 18" id="KW-1133">Transmembrane helix</keyword>
<evidence type="ECO:0000256" key="6">
    <source>
        <dbReference type="ARBA" id="ARBA00022475"/>
    </source>
</evidence>
<dbReference type="InterPro" id="IPR059000">
    <property type="entry name" value="ATPase_P-type_domA"/>
</dbReference>
<evidence type="ECO:0000256" key="13">
    <source>
        <dbReference type="ARBA" id="ARBA00022967"/>
    </source>
</evidence>
<keyword evidence="8" id="KW-0597">Phosphoprotein</keyword>
<evidence type="ECO:0000256" key="8">
    <source>
        <dbReference type="ARBA" id="ARBA00022553"/>
    </source>
</evidence>
<dbReference type="Gene3D" id="3.40.1110.10">
    <property type="entry name" value="Calcium-transporting ATPase, cytoplasmic domain N"/>
    <property type="match status" value="1"/>
</dbReference>
<evidence type="ECO:0000259" key="19">
    <source>
        <dbReference type="SMART" id="SM00831"/>
    </source>
</evidence>
<feature type="transmembrane region" description="Helical" evidence="18">
    <location>
        <begin position="823"/>
        <end position="845"/>
    </location>
</feature>
<keyword evidence="6" id="KW-1003">Cell membrane</keyword>
<dbReference type="NCBIfam" id="NF011702">
    <property type="entry name" value="PRK15122.1"/>
    <property type="match status" value="1"/>
</dbReference>
<comment type="similarity">
    <text evidence="3">Belongs to the cation transport ATPase (P-type) (TC 3.A.3) family. Type IIIB subfamily.</text>
</comment>
<dbReference type="SUPFAM" id="SSF81653">
    <property type="entry name" value="Calcium ATPase, transduction domain A"/>
    <property type="match status" value="1"/>
</dbReference>
<evidence type="ECO:0000256" key="14">
    <source>
        <dbReference type="ARBA" id="ARBA00022989"/>
    </source>
</evidence>
<evidence type="ECO:0000313" key="20">
    <source>
        <dbReference type="EMBL" id="SJZ83492.1"/>
    </source>
</evidence>
<evidence type="ECO:0000256" key="15">
    <source>
        <dbReference type="ARBA" id="ARBA00023136"/>
    </source>
</evidence>